<evidence type="ECO:0000313" key="4">
    <source>
        <dbReference type="EMBL" id="TID25199.1"/>
    </source>
</evidence>
<feature type="compositionally biased region" description="Gly residues" evidence="1">
    <location>
        <begin position="89"/>
        <end position="105"/>
    </location>
</feature>
<evidence type="ECO:0008006" key="6">
    <source>
        <dbReference type="Google" id="ProtNLM"/>
    </source>
</evidence>
<keyword evidence="2" id="KW-1133">Transmembrane helix</keyword>
<feature type="transmembrane region" description="Helical" evidence="2">
    <location>
        <begin position="324"/>
        <end position="346"/>
    </location>
</feature>
<evidence type="ECO:0000256" key="1">
    <source>
        <dbReference type="SAM" id="MobiDB-lite"/>
    </source>
</evidence>
<feature type="region of interest" description="Disordered" evidence="1">
    <location>
        <begin position="72"/>
        <end position="149"/>
    </location>
</feature>
<gene>
    <name evidence="4" type="ORF">E6O75_ATG04404</name>
</gene>
<keyword evidence="5" id="KW-1185">Reference proteome</keyword>
<feature type="region of interest" description="Disordered" evidence="1">
    <location>
        <begin position="360"/>
        <end position="383"/>
    </location>
</feature>
<evidence type="ECO:0000313" key="5">
    <source>
        <dbReference type="Proteomes" id="UP000298493"/>
    </source>
</evidence>
<comment type="caution">
    <text evidence="4">The sequence shown here is derived from an EMBL/GenBank/DDBJ whole genome shotgun (WGS) entry which is preliminary data.</text>
</comment>
<reference evidence="4 5" key="1">
    <citation type="submission" date="2019-04" db="EMBL/GenBank/DDBJ databases">
        <title>High contiguity whole genome sequence and gene annotation resource for two Venturia nashicola isolates.</title>
        <authorList>
            <person name="Prokchorchik M."/>
            <person name="Won K."/>
            <person name="Lee Y."/>
            <person name="Choi E.D."/>
            <person name="Segonzac C."/>
            <person name="Sohn K.H."/>
        </authorList>
    </citation>
    <scope>NUCLEOTIDE SEQUENCE [LARGE SCALE GENOMIC DNA]</scope>
    <source>
        <strain evidence="4 5">PRI2</strain>
    </source>
</reference>
<dbReference type="EMBL" id="SNSC02000004">
    <property type="protein sequence ID" value="TID25199.1"/>
    <property type="molecule type" value="Genomic_DNA"/>
</dbReference>
<protein>
    <recommendedName>
        <fullName evidence="6">Gb</fullName>
    </recommendedName>
</protein>
<feature type="region of interest" description="Disordered" evidence="1">
    <location>
        <begin position="276"/>
        <end position="305"/>
    </location>
</feature>
<feature type="compositionally biased region" description="Low complexity" evidence="1">
    <location>
        <begin position="128"/>
        <end position="147"/>
    </location>
</feature>
<evidence type="ECO:0000256" key="3">
    <source>
        <dbReference type="SAM" id="SignalP"/>
    </source>
</evidence>
<organism evidence="4 5">
    <name type="scientific">Venturia nashicola</name>
    <dbReference type="NCBI Taxonomy" id="86259"/>
    <lineage>
        <taxon>Eukaryota</taxon>
        <taxon>Fungi</taxon>
        <taxon>Dikarya</taxon>
        <taxon>Ascomycota</taxon>
        <taxon>Pezizomycotina</taxon>
        <taxon>Dothideomycetes</taxon>
        <taxon>Pleosporomycetidae</taxon>
        <taxon>Venturiales</taxon>
        <taxon>Venturiaceae</taxon>
        <taxon>Venturia</taxon>
    </lineage>
</organism>
<dbReference type="AlphaFoldDB" id="A0A4Z1PD23"/>
<evidence type="ECO:0000256" key="2">
    <source>
        <dbReference type="SAM" id="Phobius"/>
    </source>
</evidence>
<dbReference type="Proteomes" id="UP000298493">
    <property type="component" value="Unassembled WGS sequence"/>
</dbReference>
<feature type="compositionally biased region" description="Low complexity" evidence="1">
    <location>
        <begin position="277"/>
        <end position="301"/>
    </location>
</feature>
<feature type="signal peptide" evidence="3">
    <location>
        <begin position="1"/>
        <end position="18"/>
    </location>
</feature>
<sequence>MHLLPTIATVALATQAIASPDFEVNPNDEIRLQPEKTEGIHFHHQIPEKGQRHPYENEDIKMDGWRRGFSELKESKHPPLNTFEKRKGGGGGFGGGRSSGGGGRSFGSSISSGGKIGGFFRGSGRSGGSSASSGSRSSGASSTYSGSRSGGGISNLGAGAAAGVAIGYMAGNHHHSSSSQTKSIPPCPQDCRCDSMNTNRLYFTVPPSLSNDKNTTISIKTNWHLSYDQKLKTRLQKEAGLVSIPDPKEKCGWHVMQNIRKNAVHRGLVEFHIPTAPTTNKSVTPTTTTTTTNTPTTTPLKSLPPPLQTKISSILKSTYPTQEISLILSFTLSIFFLAIFCCCRGITRCKTVFKKRSNRRGKSDLPMSVPVQRGGEDGVGWYGQPQRAARVDSFPYGKE</sequence>
<accession>A0A4Z1PD23</accession>
<feature type="compositionally biased region" description="Basic and acidic residues" evidence="1">
    <location>
        <begin position="72"/>
        <end position="87"/>
    </location>
</feature>
<name>A0A4Z1PD23_9PEZI</name>
<feature type="chain" id="PRO_5021203143" description="Gb" evidence="3">
    <location>
        <begin position="19"/>
        <end position="399"/>
    </location>
</feature>
<proteinExistence type="predicted"/>
<dbReference type="STRING" id="86259.A0A4Z1PD23"/>
<keyword evidence="3" id="KW-0732">Signal</keyword>
<keyword evidence="2" id="KW-0812">Transmembrane</keyword>
<feature type="compositionally biased region" description="Gly residues" evidence="1">
    <location>
        <begin position="114"/>
        <end position="127"/>
    </location>
</feature>
<keyword evidence="2" id="KW-0472">Membrane</keyword>